<sequence length="216" mass="24379">MSSGQPFRDHVSSVLTNITTLEPSQRKPLTPKPVNLSHLVESQKLQQRTISKNSAVTSRSSVSKLIVKPRNKRPEHGLKPLAGLIIADRPLQFAKCEYRNRPRKKIQSPSLLNTGTLVNRIMKCVNAFETSLTLQRHKSTPVQFDMFINASNAKQLSSTEIMIITEDLNDSMALILHDHTGSNVSQRRGPFKLLLSSQSSLTLYSGLKWYFEWQVL</sequence>
<evidence type="ECO:0000313" key="1">
    <source>
        <dbReference type="EMBL" id="CEP63885.1"/>
    </source>
</evidence>
<dbReference type="HOGENOM" id="CLU_1283445_0_0_1"/>
<dbReference type="RefSeq" id="XP_022630097.1">
    <property type="nucleotide sequence ID" value="XM_022770792.1"/>
</dbReference>
<accession>A0A0C7NBX5</accession>
<reference evidence="1 2" key="1">
    <citation type="submission" date="2014-12" db="EMBL/GenBank/DDBJ databases">
        <authorList>
            <person name="Neuveglise Cecile"/>
        </authorList>
    </citation>
    <scope>NUCLEOTIDE SEQUENCE [LARGE SCALE GENOMIC DNA]</scope>
    <source>
        <strain evidence="1 2">CBS 12615</strain>
    </source>
</reference>
<name>A0A0C7NBX5_9SACH</name>
<gene>
    <name evidence="1" type="ORF">LALA0_S09e04676g</name>
</gene>
<dbReference type="Proteomes" id="UP000054304">
    <property type="component" value="Unassembled WGS sequence"/>
</dbReference>
<keyword evidence="2" id="KW-1185">Reference proteome</keyword>
<dbReference type="EMBL" id="LN736368">
    <property type="protein sequence ID" value="CEP63885.1"/>
    <property type="molecule type" value="Genomic_DNA"/>
</dbReference>
<organism evidence="1 2">
    <name type="scientific">Lachancea lanzarotensis</name>
    <dbReference type="NCBI Taxonomy" id="1245769"/>
    <lineage>
        <taxon>Eukaryota</taxon>
        <taxon>Fungi</taxon>
        <taxon>Dikarya</taxon>
        <taxon>Ascomycota</taxon>
        <taxon>Saccharomycotina</taxon>
        <taxon>Saccharomycetes</taxon>
        <taxon>Saccharomycetales</taxon>
        <taxon>Saccharomycetaceae</taxon>
        <taxon>Lachancea</taxon>
    </lineage>
</organism>
<protein>
    <submittedName>
        <fullName evidence="1">LALA0S09e04676g1_1</fullName>
    </submittedName>
</protein>
<dbReference type="GeneID" id="34687406"/>
<proteinExistence type="predicted"/>
<evidence type="ECO:0000313" key="2">
    <source>
        <dbReference type="Proteomes" id="UP000054304"/>
    </source>
</evidence>
<dbReference type="OrthoDB" id="4035205at2759"/>
<dbReference type="AlphaFoldDB" id="A0A0C7NBX5"/>